<dbReference type="InterPro" id="IPR011009">
    <property type="entry name" value="Kinase-like_dom_sf"/>
</dbReference>
<dbReference type="SUPFAM" id="SSF56112">
    <property type="entry name" value="Protein kinase-like (PK-like)"/>
    <property type="match status" value="1"/>
</dbReference>
<evidence type="ECO:0000313" key="2">
    <source>
        <dbReference type="EnsemblMetazoa" id="XP_001605952"/>
    </source>
</evidence>
<proteinExistence type="predicted"/>
<dbReference type="OrthoDB" id="191037at2759"/>
<sequence length="423" mass="49012">MPNKAVVRAAEELERKIKAWLHDHLIPRMADILKEKYIKGEAECKVTRPRDSYFQSDTFFANIRFASSSPTEWHVLVKLPNQDEIVRTHHNFTDLFNNEILFYQRFANSESEDYPKCYLAGADPVFEKVIVLENVSPRGYFICSNKINIGMDYVLAGLQTIARFHGFTYAIKEEMPEKFYQIVNNIKLVRYDKDNVYMPHMETVNSRILRVVKGLKARGEDLKFTKQIEDLFKDAYHKVLIRCVEPVEPLATIVHGDCTQNNVMFRKVDPGGFQAILIDFQLMMYTSPAADVSVWIYMCLTLEDIKAHREALFNAYHDTLRKILKERNIWSPEKYSREAFWQDYKQHAIIGYITAAYFLPIMTEFADNNDLLQLNDEAIEKANASGGGEVLTNALVDMLLDAREAGLLDFYLNNDKAEVCQHE</sequence>
<dbReference type="AlphaFoldDB" id="A0A7M7GAY4"/>
<protein>
    <recommendedName>
        <fullName evidence="1">CHK kinase-like domain-containing protein</fullName>
    </recommendedName>
</protein>
<dbReference type="KEGG" id="nvi:100122349"/>
<dbReference type="Proteomes" id="UP000002358">
    <property type="component" value="Chromosome 2"/>
</dbReference>
<keyword evidence="3" id="KW-1185">Reference proteome</keyword>
<organism evidence="2 3">
    <name type="scientific">Nasonia vitripennis</name>
    <name type="common">Parasitic wasp</name>
    <dbReference type="NCBI Taxonomy" id="7425"/>
    <lineage>
        <taxon>Eukaryota</taxon>
        <taxon>Metazoa</taxon>
        <taxon>Ecdysozoa</taxon>
        <taxon>Arthropoda</taxon>
        <taxon>Hexapoda</taxon>
        <taxon>Insecta</taxon>
        <taxon>Pterygota</taxon>
        <taxon>Neoptera</taxon>
        <taxon>Endopterygota</taxon>
        <taxon>Hymenoptera</taxon>
        <taxon>Apocrita</taxon>
        <taxon>Proctotrupomorpha</taxon>
        <taxon>Chalcidoidea</taxon>
        <taxon>Pteromalidae</taxon>
        <taxon>Pteromalinae</taxon>
        <taxon>Nasonia</taxon>
    </lineage>
</organism>
<dbReference type="PANTHER" id="PTHR11012:SF8">
    <property type="entry name" value="JUVENILE HORMONE-INDUCIBLE PROTEIN 26"/>
    <property type="match status" value="1"/>
</dbReference>
<evidence type="ECO:0000313" key="3">
    <source>
        <dbReference type="Proteomes" id="UP000002358"/>
    </source>
</evidence>
<feature type="domain" description="CHK kinase-like" evidence="1">
    <location>
        <begin position="130"/>
        <end position="326"/>
    </location>
</feature>
<reference evidence="2" key="1">
    <citation type="submission" date="2021-01" db="UniProtKB">
        <authorList>
            <consortium name="EnsemblMetazoa"/>
        </authorList>
    </citation>
    <scope>IDENTIFICATION</scope>
</reference>
<dbReference type="CTD" id="36819"/>
<dbReference type="PANTHER" id="PTHR11012">
    <property type="entry name" value="PROTEIN KINASE-LIKE DOMAIN-CONTAINING"/>
    <property type="match status" value="1"/>
</dbReference>
<dbReference type="Gene3D" id="3.90.1200.10">
    <property type="match status" value="1"/>
</dbReference>
<dbReference type="Pfam" id="PF02958">
    <property type="entry name" value="EcKL"/>
    <property type="match status" value="1"/>
</dbReference>
<dbReference type="SMART" id="SM00587">
    <property type="entry name" value="CHK"/>
    <property type="match status" value="1"/>
</dbReference>
<dbReference type="InParanoid" id="A0A7M7GAY4"/>
<dbReference type="GeneID" id="100122349"/>
<accession>A0A7M7GAY4</accession>
<evidence type="ECO:0000259" key="1">
    <source>
        <dbReference type="SMART" id="SM00587"/>
    </source>
</evidence>
<dbReference type="EnsemblMetazoa" id="XM_001605902">
    <property type="protein sequence ID" value="XP_001605952"/>
    <property type="gene ID" value="LOC100122349"/>
</dbReference>
<name>A0A7M7GAY4_NASVI</name>
<dbReference type="InterPro" id="IPR004119">
    <property type="entry name" value="EcKL"/>
</dbReference>
<dbReference type="RefSeq" id="XP_001605952.2">
    <property type="nucleotide sequence ID" value="XM_001605902.3"/>
</dbReference>
<dbReference type="InterPro" id="IPR015897">
    <property type="entry name" value="CHK_kinase-like"/>
</dbReference>